<protein>
    <recommendedName>
        <fullName evidence="4">Alkyl hydroperoxide reductase subunit C/ Thiol specific antioxidant domain-containing protein</fullName>
    </recommendedName>
</protein>
<evidence type="ECO:0008006" key="4">
    <source>
        <dbReference type="Google" id="ProtNLM"/>
    </source>
</evidence>
<evidence type="ECO:0000313" key="3">
    <source>
        <dbReference type="Proteomes" id="UP000019140"/>
    </source>
</evidence>
<dbReference type="HOGENOM" id="CLU_2664240_0_0_7"/>
<keyword evidence="1" id="KW-0732">Signal</keyword>
<keyword evidence="3" id="KW-1185">Reference proteome</keyword>
<evidence type="ECO:0000313" key="2">
    <source>
        <dbReference type="EMBL" id="ETX08882.1"/>
    </source>
</evidence>
<evidence type="ECO:0000256" key="1">
    <source>
        <dbReference type="SAM" id="SignalP"/>
    </source>
</evidence>
<reference evidence="2 3" key="1">
    <citation type="journal article" date="2014" name="Nature">
        <title>An environmental bacterial taxon with a large and distinct metabolic repertoire.</title>
        <authorList>
            <person name="Wilson M.C."/>
            <person name="Mori T."/>
            <person name="Ruckert C."/>
            <person name="Uria A.R."/>
            <person name="Helf M.J."/>
            <person name="Takada K."/>
            <person name="Gernert C."/>
            <person name="Steffens U.A."/>
            <person name="Heycke N."/>
            <person name="Schmitt S."/>
            <person name="Rinke C."/>
            <person name="Helfrich E.J."/>
            <person name="Brachmann A.O."/>
            <person name="Gurgui C."/>
            <person name="Wakimoto T."/>
            <person name="Kracht M."/>
            <person name="Crusemann M."/>
            <person name="Hentschel U."/>
            <person name="Abe I."/>
            <person name="Matsunaga S."/>
            <person name="Kalinowski J."/>
            <person name="Takeyama H."/>
            <person name="Piel J."/>
        </authorList>
    </citation>
    <scope>NUCLEOTIDE SEQUENCE [LARGE SCALE GENOMIC DNA]</scope>
    <source>
        <strain evidence="3">TSY2</strain>
    </source>
</reference>
<comment type="caution">
    <text evidence="2">The sequence shown here is derived from an EMBL/GenBank/DDBJ whole genome shotgun (WGS) entry which is preliminary data.</text>
</comment>
<feature type="signal peptide" evidence="1">
    <location>
        <begin position="1"/>
        <end position="27"/>
    </location>
</feature>
<dbReference type="Proteomes" id="UP000019140">
    <property type="component" value="Unassembled WGS sequence"/>
</dbReference>
<organism evidence="2 3">
    <name type="scientific">Candidatus Entotheonella gemina</name>
    <dbReference type="NCBI Taxonomy" id="1429439"/>
    <lineage>
        <taxon>Bacteria</taxon>
        <taxon>Pseudomonadati</taxon>
        <taxon>Nitrospinota/Tectimicrobiota group</taxon>
        <taxon>Candidatus Tectimicrobiota</taxon>
        <taxon>Candidatus Entotheonellia</taxon>
        <taxon>Candidatus Entotheonellales</taxon>
        <taxon>Candidatus Entotheonellaceae</taxon>
        <taxon>Candidatus Entotheonella</taxon>
    </lineage>
</organism>
<dbReference type="AlphaFoldDB" id="W4MGR3"/>
<sequence length="75" mass="8557">MGKRLTLSLFALLIAALTFGLMTTAMAEQKTLGILNQPAPEWDVSQWFQLPEDKTRLDIGDFKGKVVYLYCFQSW</sequence>
<gene>
    <name evidence="2" type="ORF">ETSY2_02755</name>
</gene>
<accession>W4MGR3</accession>
<proteinExistence type="predicted"/>
<name>W4MGR3_9BACT</name>
<dbReference type="EMBL" id="AZHX01000116">
    <property type="protein sequence ID" value="ETX08882.1"/>
    <property type="molecule type" value="Genomic_DNA"/>
</dbReference>
<feature type="chain" id="PRO_5004845292" description="Alkyl hydroperoxide reductase subunit C/ Thiol specific antioxidant domain-containing protein" evidence="1">
    <location>
        <begin position="28"/>
        <end position="75"/>
    </location>
</feature>